<evidence type="ECO:0000313" key="3">
    <source>
        <dbReference type="Proteomes" id="UP000696294"/>
    </source>
</evidence>
<gene>
    <name evidence="2" type="ORF">HCN51_20935</name>
</gene>
<name>A0ABX1B5T7_9ACTN</name>
<organism evidence="2 3">
    <name type="scientific">Nonomuraea composti</name>
    <dbReference type="NCBI Taxonomy" id="2720023"/>
    <lineage>
        <taxon>Bacteria</taxon>
        <taxon>Bacillati</taxon>
        <taxon>Actinomycetota</taxon>
        <taxon>Actinomycetes</taxon>
        <taxon>Streptosporangiales</taxon>
        <taxon>Streptosporangiaceae</taxon>
        <taxon>Nonomuraea</taxon>
    </lineage>
</organism>
<keyword evidence="3" id="KW-1185">Reference proteome</keyword>
<sequence>MPQSPCEGLDEETNATLAADPSPNVRAGLAAHTDAPAVLATLLTDPDPRVRARATENPRTTLDQCRLLANDRLAVVRASAVQSDRLPLDELHRLAHDRSIHVRWWLATSSTTPDAVLRVLAEDPRLDVADQALANLASRGTP</sequence>
<evidence type="ECO:0000313" key="2">
    <source>
        <dbReference type="EMBL" id="NJP91895.1"/>
    </source>
</evidence>
<evidence type="ECO:0008006" key="4">
    <source>
        <dbReference type="Google" id="ProtNLM"/>
    </source>
</evidence>
<dbReference type="InterPro" id="IPR016024">
    <property type="entry name" value="ARM-type_fold"/>
</dbReference>
<dbReference type="SUPFAM" id="SSF48371">
    <property type="entry name" value="ARM repeat"/>
    <property type="match status" value="1"/>
</dbReference>
<dbReference type="EMBL" id="JAATEP010000014">
    <property type="protein sequence ID" value="NJP91895.1"/>
    <property type="molecule type" value="Genomic_DNA"/>
</dbReference>
<accession>A0ABX1B5T7</accession>
<feature type="region of interest" description="Disordered" evidence="1">
    <location>
        <begin position="1"/>
        <end position="27"/>
    </location>
</feature>
<dbReference type="RefSeq" id="WP_168011213.1">
    <property type="nucleotide sequence ID" value="NZ_JAATEP010000014.1"/>
</dbReference>
<comment type="caution">
    <text evidence="2">The sequence shown here is derived from an EMBL/GenBank/DDBJ whole genome shotgun (WGS) entry which is preliminary data.</text>
</comment>
<dbReference type="Proteomes" id="UP000696294">
    <property type="component" value="Unassembled WGS sequence"/>
</dbReference>
<dbReference type="Gene3D" id="1.25.10.10">
    <property type="entry name" value="Leucine-rich Repeat Variant"/>
    <property type="match status" value="1"/>
</dbReference>
<evidence type="ECO:0000256" key="1">
    <source>
        <dbReference type="SAM" id="MobiDB-lite"/>
    </source>
</evidence>
<dbReference type="InterPro" id="IPR011989">
    <property type="entry name" value="ARM-like"/>
</dbReference>
<reference evidence="2 3" key="1">
    <citation type="submission" date="2020-03" db="EMBL/GenBank/DDBJ databases">
        <title>WGS of actinomycetes isolated from Thailand.</title>
        <authorList>
            <person name="Thawai C."/>
        </authorList>
    </citation>
    <scope>NUCLEOTIDE SEQUENCE [LARGE SCALE GENOMIC DNA]</scope>
    <source>
        <strain evidence="2 3">FMUSA5-5</strain>
    </source>
</reference>
<proteinExistence type="predicted"/>
<protein>
    <recommendedName>
        <fullName evidence="4">HEAT repeat domain-containing protein</fullName>
    </recommendedName>
</protein>